<dbReference type="EMBL" id="FYEK01000003">
    <property type="protein sequence ID" value="SNB52163.1"/>
    <property type="molecule type" value="Genomic_DNA"/>
</dbReference>
<feature type="domain" description="HTH luxR-type" evidence="4">
    <location>
        <begin position="139"/>
        <end position="204"/>
    </location>
</feature>
<dbReference type="PANTHER" id="PTHR43214">
    <property type="entry name" value="TWO-COMPONENT RESPONSE REGULATOR"/>
    <property type="match status" value="1"/>
</dbReference>
<evidence type="ECO:0000256" key="3">
    <source>
        <dbReference type="PROSITE-ProRule" id="PRU00169"/>
    </source>
</evidence>
<organism evidence="6 7">
    <name type="scientific">Thermoflexus hugenholtzii JAD2</name>
    <dbReference type="NCBI Taxonomy" id="877466"/>
    <lineage>
        <taxon>Bacteria</taxon>
        <taxon>Bacillati</taxon>
        <taxon>Chloroflexota</taxon>
        <taxon>Thermoflexia</taxon>
        <taxon>Thermoflexales</taxon>
        <taxon>Thermoflexaceae</taxon>
        <taxon>Thermoflexus</taxon>
    </lineage>
</organism>
<name>A0A212PYS8_9CHLR</name>
<dbReference type="CDD" id="cd06170">
    <property type="entry name" value="LuxR_C_like"/>
    <property type="match status" value="1"/>
</dbReference>
<dbReference type="PRINTS" id="PR00038">
    <property type="entry name" value="HTHLUXR"/>
</dbReference>
<proteinExistence type="predicted"/>
<dbReference type="CDD" id="cd17535">
    <property type="entry name" value="REC_NarL-like"/>
    <property type="match status" value="1"/>
</dbReference>
<dbReference type="InParanoid" id="A0A212PYS8"/>
<dbReference type="InterPro" id="IPR016032">
    <property type="entry name" value="Sig_transdc_resp-reg_C-effctor"/>
</dbReference>
<dbReference type="RefSeq" id="WP_159461516.1">
    <property type="nucleotide sequence ID" value="NZ_FYEK01000003.1"/>
</dbReference>
<evidence type="ECO:0000256" key="1">
    <source>
        <dbReference type="ARBA" id="ARBA00022553"/>
    </source>
</evidence>
<dbReference type="GO" id="GO:0006355">
    <property type="term" value="P:regulation of DNA-templated transcription"/>
    <property type="evidence" value="ECO:0007669"/>
    <property type="project" value="InterPro"/>
</dbReference>
<evidence type="ECO:0000313" key="6">
    <source>
        <dbReference type="EMBL" id="SNB52163.1"/>
    </source>
</evidence>
<reference evidence="7" key="1">
    <citation type="submission" date="2017-06" db="EMBL/GenBank/DDBJ databases">
        <authorList>
            <person name="Varghese N."/>
            <person name="Submissions S."/>
        </authorList>
    </citation>
    <scope>NUCLEOTIDE SEQUENCE [LARGE SCALE GENOMIC DNA]</scope>
    <source>
        <strain evidence="7">JAD2</strain>
    </source>
</reference>
<dbReference type="Pfam" id="PF00196">
    <property type="entry name" value="GerE"/>
    <property type="match status" value="1"/>
</dbReference>
<dbReference type="Proteomes" id="UP000197025">
    <property type="component" value="Unassembled WGS sequence"/>
</dbReference>
<dbReference type="Pfam" id="PF00072">
    <property type="entry name" value="Response_reg"/>
    <property type="match status" value="1"/>
</dbReference>
<keyword evidence="2" id="KW-0238">DNA-binding</keyword>
<dbReference type="SMART" id="SM00421">
    <property type="entry name" value="HTH_LUXR"/>
    <property type="match status" value="1"/>
</dbReference>
<dbReference type="GO" id="GO:0003677">
    <property type="term" value="F:DNA binding"/>
    <property type="evidence" value="ECO:0007669"/>
    <property type="project" value="UniProtKB-KW"/>
</dbReference>
<dbReference type="Gene3D" id="3.40.50.2300">
    <property type="match status" value="1"/>
</dbReference>
<gene>
    <name evidence="6" type="ORF">SAMN02746019_00022620</name>
</gene>
<dbReference type="InterPro" id="IPR011006">
    <property type="entry name" value="CheY-like_superfamily"/>
</dbReference>
<feature type="modified residue" description="4-aspartylphosphate" evidence="3">
    <location>
        <position position="56"/>
    </location>
</feature>
<dbReference type="PROSITE" id="PS50110">
    <property type="entry name" value="RESPONSE_REGULATORY"/>
    <property type="match status" value="1"/>
</dbReference>
<feature type="domain" description="Response regulatory" evidence="5">
    <location>
        <begin position="5"/>
        <end position="121"/>
    </location>
</feature>
<dbReference type="InterPro" id="IPR039420">
    <property type="entry name" value="WalR-like"/>
</dbReference>
<dbReference type="InterPro" id="IPR000792">
    <property type="entry name" value="Tscrpt_reg_LuxR_C"/>
</dbReference>
<evidence type="ECO:0000256" key="2">
    <source>
        <dbReference type="ARBA" id="ARBA00023125"/>
    </source>
</evidence>
<dbReference type="InterPro" id="IPR001789">
    <property type="entry name" value="Sig_transdc_resp-reg_receiver"/>
</dbReference>
<dbReference type="OrthoDB" id="9780153at2"/>
<evidence type="ECO:0000259" key="5">
    <source>
        <dbReference type="PROSITE" id="PS50110"/>
    </source>
</evidence>
<evidence type="ECO:0000313" key="7">
    <source>
        <dbReference type="Proteomes" id="UP000197025"/>
    </source>
</evidence>
<sequence>MEPIRILVADDHPPLRLGLRILLEQQPGMQVVAEAGDGETALTLLEDIRPDVAILDIRLPRRDGLALAREIRERGWPIRILLLSAYEEADLVRQALALGVEGYLLKHEGLEAIVTAVRSVARGLTAFSPEILARAQELSSRGSEGLTEREREVLALVAEGLTRRAIAERLGISPRTVDYHLNQIFQRLRVNSQAAAVCEAIRRGWLRIPSGDSPEAHGSG</sequence>
<dbReference type="SMART" id="SM00448">
    <property type="entry name" value="REC"/>
    <property type="match status" value="1"/>
</dbReference>
<dbReference type="SUPFAM" id="SSF52172">
    <property type="entry name" value="CheY-like"/>
    <property type="match status" value="1"/>
</dbReference>
<keyword evidence="7" id="KW-1185">Reference proteome</keyword>
<dbReference type="SUPFAM" id="SSF46894">
    <property type="entry name" value="C-terminal effector domain of the bipartite response regulators"/>
    <property type="match status" value="1"/>
</dbReference>
<dbReference type="InterPro" id="IPR058245">
    <property type="entry name" value="NreC/VraR/RcsB-like_REC"/>
</dbReference>
<keyword evidence="1 3" id="KW-0597">Phosphoprotein</keyword>
<dbReference type="AlphaFoldDB" id="A0A212PYS8"/>
<evidence type="ECO:0000259" key="4">
    <source>
        <dbReference type="PROSITE" id="PS50043"/>
    </source>
</evidence>
<accession>A0A212PYS8</accession>
<protein>
    <submittedName>
        <fullName evidence="6">Two component transcriptional regulator, LuxR family</fullName>
    </submittedName>
</protein>
<dbReference type="GO" id="GO:0000160">
    <property type="term" value="P:phosphorelay signal transduction system"/>
    <property type="evidence" value="ECO:0007669"/>
    <property type="project" value="InterPro"/>
</dbReference>
<dbReference type="PROSITE" id="PS50043">
    <property type="entry name" value="HTH_LUXR_2"/>
    <property type="match status" value="1"/>
</dbReference>